<organism evidence="2 3">
    <name type="scientific">Mycena chlorophos</name>
    <name type="common">Agaric fungus</name>
    <name type="synonym">Agaricus chlorophos</name>
    <dbReference type="NCBI Taxonomy" id="658473"/>
    <lineage>
        <taxon>Eukaryota</taxon>
        <taxon>Fungi</taxon>
        <taxon>Dikarya</taxon>
        <taxon>Basidiomycota</taxon>
        <taxon>Agaricomycotina</taxon>
        <taxon>Agaricomycetes</taxon>
        <taxon>Agaricomycetidae</taxon>
        <taxon>Agaricales</taxon>
        <taxon>Marasmiineae</taxon>
        <taxon>Mycenaceae</taxon>
        <taxon>Mycena</taxon>
    </lineage>
</organism>
<name>A0ABQ0L8J3_MYCCL</name>
<protein>
    <submittedName>
        <fullName evidence="2">Uncharacterized protein</fullName>
    </submittedName>
</protein>
<feature type="compositionally biased region" description="Polar residues" evidence="1">
    <location>
        <begin position="1"/>
        <end position="12"/>
    </location>
</feature>
<gene>
    <name evidence="2" type="ORF">MCHLO_04744</name>
</gene>
<proteinExistence type="predicted"/>
<evidence type="ECO:0000313" key="2">
    <source>
        <dbReference type="EMBL" id="GAT47280.1"/>
    </source>
</evidence>
<keyword evidence="3" id="KW-1185">Reference proteome</keyword>
<evidence type="ECO:0000256" key="1">
    <source>
        <dbReference type="SAM" id="MobiDB-lite"/>
    </source>
</evidence>
<reference evidence="2" key="1">
    <citation type="submission" date="2014-09" db="EMBL/GenBank/DDBJ databases">
        <title>Genome sequence of the luminous mushroom Mycena chlorophos for searching fungal bioluminescence genes.</title>
        <authorList>
            <person name="Tanaka Y."/>
            <person name="Kasuga D."/>
            <person name="Oba Y."/>
            <person name="Hase S."/>
            <person name="Sato K."/>
            <person name="Oba Y."/>
            <person name="Sakakibara Y."/>
        </authorList>
    </citation>
    <scope>NUCLEOTIDE SEQUENCE</scope>
</reference>
<dbReference type="Proteomes" id="UP000815677">
    <property type="component" value="Unassembled WGS sequence"/>
</dbReference>
<feature type="region of interest" description="Disordered" evidence="1">
    <location>
        <begin position="1"/>
        <end position="28"/>
    </location>
</feature>
<evidence type="ECO:0000313" key="3">
    <source>
        <dbReference type="Proteomes" id="UP000815677"/>
    </source>
</evidence>
<sequence>MDRPDSQTSGYISHQHHHRAGSAPNGPTVFCRTRAIQLRSRRKHLPGHRHPTPPRALLATPGPGRAWDASAGAFVDLLPKSYDSLTLYRCSRVLEGAWSEEGAARRRDLSLLAQKSIDIIFHPLEPRPRLPSEQGLPGPSTVPDRQCPLVHCQSAASILSGTNFWPTMDQAALRTAVMRWMQMPVAGREGGLRSVPASLRRVVWYNGWMCNWSGCKRPDTAST</sequence>
<accession>A0ABQ0L8J3</accession>
<dbReference type="EMBL" id="DF843297">
    <property type="protein sequence ID" value="GAT47280.1"/>
    <property type="molecule type" value="Genomic_DNA"/>
</dbReference>